<dbReference type="PANTHER" id="PTHR34136">
    <property type="match status" value="1"/>
</dbReference>
<keyword evidence="1 3" id="KW-0328">Glycosyltransferase</keyword>
<dbReference type="GO" id="GO:0047241">
    <property type="term" value="F:lipopolysaccharide N-acetylmannosaminouronosyltransferase activity"/>
    <property type="evidence" value="ECO:0007669"/>
    <property type="project" value="UniProtKB-UniRule"/>
</dbReference>
<dbReference type="Proteomes" id="UP001236270">
    <property type="component" value="Unassembled WGS sequence"/>
</dbReference>
<comment type="catalytic activity">
    <reaction evidence="3">
        <text>UDP-N-acetyl-alpha-D-mannosaminouronate + N-acetyl-alpha-D-glucosaminyl-di-trans,octa-cis-undecaprenyl diphosphate = beta-D-ManNAcA-(1-&gt;4)-alpha-D-GlcNAc-di-trans,octa-cis-undecaprenyl diphosphate + UDP + H(+)</text>
        <dbReference type="Rhea" id="RHEA:28366"/>
        <dbReference type="ChEBI" id="CHEBI:15378"/>
        <dbReference type="ChEBI" id="CHEBI:58223"/>
        <dbReference type="ChEBI" id="CHEBI:61495"/>
        <dbReference type="ChEBI" id="CHEBI:62959"/>
        <dbReference type="ChEBI" id="CHEBI:70731"/>
        <dbReference type="EC" id="2.4.1.180"/>
    </reaction>
</comment>
<comment type="similarity">
    <text evidence="3">Belongs to the glycosyltransferase 26 family.</text>
</comment>
<evidence type="ECO:0000313" key="5">
    <source>
        <dbReference type="Proteomes" id="UP001236270"/>
    </source>
</evidence>
<dbReference type="CDD" id="cd06533">
    <property type="entry name" value="Glyco_transf_WecG_TagA"/>
    <property type="match status" value="1"/>
</dbReference>
<comment type="pathway">
    <text evidence="3">Bacterial outer membrane biogenesis; enterobacterial common antigen biosynthesis.</text>
</comment>
<accession>A0AAW8HU87</accession>
<reference evidence="4" key="1">
    <citation type="submission" date="2023-08" db="EMBL/GenBank/DDBJ databases">
        <title>WGS of pathogenic bacterial species, Los Angeles County Public Health Laboratories.</title>
        <authorList>
            <person name="Garrigues J.M."/>
            <person name="Green N.M."/>
        </authorList>
    </citation>
    <scope>NUCLEOTIDE SEQUENCE</scope>
    <source>
        <strain evidence="4">LACPHL-BACT-2023-00068</strain>
    </source>
</reference>
<dbReference type="PANTHER" id="PTHR34136:SF1">
    <property type="entry name" value="UDP-N-ACETYL-D-MANNOSAMINURONIC ACID TRANSFERASE"/>
    <property type="match status" value="1"/>
</dbReference>
<proteinExistence type="inferred from homology"/>
<dbReference type="InterPro" id="IPR004629">
    <property type="entry name" value="WecG_TagA_CpsF"/>
</dbReference>
<dbReference type="EC" id="2.4.1.180" evidence="3"/>
<name>A0AAW8HU87_PLUGE</name>
<dbReference type="HAMAP" id="MF_01001">
    <property type="entry name" value="WecG_RffM"/>
    <property type="match status" value="1"/>
</dbReference>
<dbReference type="GeneID" id="61382343"/>
<evidence type="ECO:0000256" key="1">
    <source>
        <dbReference type="ARBA" id="ARBA00022676"/>
    </source>
</evidence>
<organism evidence="4 5">
    <name type="scientific">Pluralibacter gergoviae</name>
    <name type="common">Enterobacter gergoviae</name>
    <dbReference type="NCBI Taxonomy" id="61647"/>
    <lineage>
        <taxon>Bacteria</taxon>
        <taxon>Pseudomonadati</taxon>
        <taxon>Pseudomonadota</taxon>
        <taxon>Gammaproteobacteria</taxon>
        <taxon>Enterobacterales</taxon>
        <taxon>Enterobacteriaceae</taxon>
        <taxon>Pluralibacter</taxon>
    </lineage>
</organism>
<evidence type="ECO:0000313" key="4">
    <source>
        <dbReference type="EMBL" id="MDQ2312054.1"/>
    </source>
</evidence>
<comment type="function">
    <text evidence="3">Catalyzes the synthesis of Und-PP-GlcNAc-ManNAcA (Lipid II), the second lipid-linked intermediate involved in enterobacterial common antigen (ECA) synthesis.</text>
</comment>
<evidence type="ECO:0000256" key="2">
    <source>
        <dbReference type="ARBA" id="ARBA00022679"/>
    </source>
</evidence>
<dbReference type="KEGG" id="pge:LG71_04960"/>
<protein>
    <recommendedName>
        <fullName evidence="3">UDP-N-acetyl-D-mannosaminuronic acid transferase</fullName>
        <shortName evidence="3">UDP-ManNAcA transferase</shortName>
        <ecNumber evidence="3">2.4.1.180</ecNumber>
    </recommendedName>
</protein>
<dbReference type="NCBIfam" id="NF002980">
    <property type="entry name" value="PRK03692.1"/>
    <property type="match status" value="1"/>
</dbReference>
<dbReference type="RefSeq" id="WP_043081571.1">
    <property type="nucleotide sequence ID" value="NZ_CBCSIS010000020.1"/>
</dbReference>
<dbReference type="NCBIfam" id="TIGR00696">
    <property type="entry name" value="wecG_tagA_cpsF"/>
    <property type="match status" value="1"/>
</dbReference>
<keyword evidence="2 3" id="KW-0808">Transferase</keyword>
<sequence length="246" mass="27717">MTEPTAAPLYSIRGLQLIGWRDMQHALDYLFAGGEIRQGTLVAINAEKVLTSEDNPEVRALISDAEFKYADGISVVRSIRKKYPQANVSRVAGADLWEALMARAGEEGTPVFLIGGKAEVMAKTVKQLRARWNVNIVGSQDGYFAPQAREALFEQVRQSGAKIVTVAMGSPKQEILMRDCRRVHPDALYMGVGGTYDVFTGHVKRAPRVWQNLGLEWLYRLLSQPSRISRQLRLLRYLRWHYTAKL</sequence>
<dbReference type="AlphaFoldDB" id="A0AAW8HU87"/>
<comment type="caution">
    <text evidence="4">The sequence shown here is derived from an EMBL/GenBank/DDBJ whole genome shotgun (WGS) entry which is preliminary data.</text>
</comment>
<dbReference type="GO" id="GO:0009246">
    <property type="term" value="P:enterobacterial common antigen biosynthetic process"/>
    <property type="evidence" value="ECO:0007669"/>
    <property type="project" value="UniProtKB-UniRule"/>
</dbReference>
<dbReference type="EMBL" id="JAVDNV010000023">
    <property type="protein sequence ID" value="MDQ2312054.1"/>
    <property type="molecule type" value="Genomic_DNA"/>
</dbReference>
<dbReference type="InterPro" id="IPR023085">
    <property type="entry name" value="UDP-ManNAcA_Trfase_WecG"/>
</dbReference>
<dbReference type="Pfam" id="PF03808">
    <property type="entry name" value="Glyco_tran_WecG"/>
    <property type="match status" value="1"/>
</dbReference>
<gene>
    <name evidence="3 4" type="primary">wecG</name>
    <name evidence="3" type="synonym">rffM</name>
    <name evidence="4" type="ORF">RBJ30_23605</name>
</gene>
<evidence type="ECO:0000256" key="3">
    <source>
        <dbReference type="HAMAP-Rule" id="MF_01001"/>
    </source>
</evidence>